<reference evidence="1" key="1">
    <citation type="submission" date="2022-07" db="EMBL/GenBank/DDBJ databases">
        <title>Phylogenomic reconstructions and comparative analyses of Kickxellomycotina fungi.</title>
        <authorList>
            <person name="Reynolds N.K."/>
            <person name="Stajich J.E."/>
            <person name="Barry K."/>
            <person name="Grigoriev I.V."/>
            <person name="Crous P."/>
            <person name="Smith M.E."/>
        </authorList>
    </citation>
    <scope>NUCLEOTIDE SEQUENCE</scope>
    <source>
        <strain evidence="1">BCRC 34381</strain>
    </source>
</reference>
<sequence>MEDVIARKYPYIDKRKIINKIVKLLEAKRAVVAGDIDGLKKLVDKHGDDWEQIGREMGTAPNIVKGVWLSHQQFAKTAGASRDSAAKSADGAGNSIDWLAIGGELGRSGKACRVKYHQNQELGIANPLQGHMDATNQEVQRQLSQGLQVDWAQVSQAVGLDVLKCLEICQVDNGKARWTYDPNTFSWEMADRMKAFIADNYPAPATPNFRAVSNYMWINREDCIHMSDMLQGNIAWTDEIKAQIVDMRRKGMRFKDISKQLSPNLSAAKVTA</sequence>
<organism evidence="1 2">
    <name type="scientific">Coemansia biformis</name>
    <dbReference type="NCBI Taxonomy" id="1286918"/>
    <lineage>
        <taxon>Eukaryota</taxon>
        <taxon>Fungi</taxon>
        <taxon>Fungi incertae sedis</taxon>
        <taxon>Zoopagomycota</taxon>
        <taxon>Kickxellomycotina</taxon>
        <taxon>Kickxellomycetes</taxon>
        <taxon>Kickxellales</taxon>
        <taxon>Kickxellaceae</taxon>
        <taxon>Coemansia</taxon>
    </lineage>
</organism>
<comment type="caution">
    <text evidence="1">The sequence shown here is derived from an EMBL/GenBank/DDBJ whole genome shotgun (WGS) entry which is preliminary data.</text>
</comment>
<evidence type="ECO:0000313" key="1">
    <source>
        <dbReference type="EMBL" id="KAJ1718856.1"/>
    </source>
</evidence>
<protein>
    <recommendedName>
        <fullName evidence="3">Myb-like domain-containing protein</fullName>
    </recommendedName>
</protein>
<keyword evidence="2" id="KW-1185">Reference proteome</keyword>
<dbReference type="EMBL" id="JANBOI010003160">
    <property type="protein sequence ID" value="KAJ1718856.1"/>
    <property type="molecule type" value="Genomic_DNA"/>
</dbReference>
<accession>A0A9W8CNU4</accession>
<evidence type="ECO:0000313" key="2">
    <source>
        <dbReference type="Proteomes" id="UP001143981"/>
    </source>
</evidence>
<dbReference type="AlphaFoldDB" id="A0A9W8CNU4"/>
<proteinExistence type="predicted"/>
<evidence type="ECO:0008006" key="3">
    <source>
        <dbReference type="Google" id="ProtNLM"/>
    </source>
</evidence>
<dbReference type="Proteomes" id="UP001143981">
    <property type="component" value="Unassembled WGS sequence"/>
</dbReference>
<dbReference type="Gene3D" id="1.10.10.60">
    <property type="entry name" value="Homeodomain-like"/>
    <property type="match status" value="1"/>
</dbReference>
<dbReference type="OrthoDB" id="2143914at2759"/>
<feature type="non-terminal residue" evidence="1">
    <location>
        <position position="272"/>
    </location>
</feature>
<name>A0A9W8CNU4_9FUNG</name>
<gene>
    <name evidence="1" type="ORF">LPJ61_006447</name>
</gene>